<name>A0A2N7VDI8_9BURK</name>
<sequence length="67" mass="7592">MRQPSERVARYPTQMPHEAIRHWPSAAADRIVPRYETSTRVPADASAKLFDAAVNRKVDGTFTDLTH</sequence>
<accession>A0A2N7VDI8</accession>
<dbReference type="EMBL" id="PNYA01000034">
    <property type="protein sequence ID" value="PMS15223.1"/>
    <property type="molecule type" value="Genomic_DNA"/>
</dbReference>
<keyword evidence="2" id="KW-1185">Reference proteome</keyword>
<protein>
    <submittedName>
        <fullName evidence="1">Uncharacterized protein</fullName>
    </submittedName>
</protein>
<evidence type="ECO:0000313" key="2">
    <source>
        <dbReference type="Proteomes" id="UP000235616"/>
    </source>
</evidence>
<proteinExistence type="predicted"/>
<evidence type="ECO:0000313" key="1">
    <source>
        <dbReference type="EMBL" id="PMS15223.1"/>
    </source>
</evidence>
<gene>
    <name evidence="1" type="ORF">C0Z18_28320</name>
</gene>
<dbReference type="AlphaFoldDB" id="A0A2N7VDI8"/>
<comment type="caution">
    <text evidence="1">The sequence shown here is derived from an EMBL/GenBank/DDBJ whole genome shotgun (WGS) entry which is preliminary data.</text>
</comment>
<dbReference type="Proteomes" id="UP000235616">
    <property type="component" value="Unassembled WGS sequence"/>
</dbReference>
<organism evidence="1 2">
    <name type="scientific">Trinickia dabaoshanensis</name>
    <dbReference type="NCBI Taxonomy" id="564714"/>
    <lineage>
        <taxon>Bacteria</taxon>
        <taxon>Pseudomonadati</taxon>
        <taxon>Pseudomonadota</taxon>
        <taxon>Betaproteobacteria</taxon>
        <taxon>Burkholderiales</taxon>
        <taxon>Burkholderiaceae</taxon>
        <taxon>Trinickia</taxon>
    </lineage>
</organism>
<reference evidence="1 2" key="1">
    <citation type="submission" date="2018-01" db="EMBL/GenBank/DDBJ databases">
        <title>Whole genome analyses suggest that Burkholderia sensu lato contains two further novel genera in the rhizoxinica-symbiotica group Mycetohabitans gen. nov., and Trinickia gen. nov.: implications for the evolution of diazotrophy and nodulation in the Burkholderiaceae.</title>
        <authorList>
            <person name="Estrada-de los Santos P."/>
            <person name="Palmer M."/>
            <person name="Chavez-Ramirez B."/>
            <person name="Beukes C."/>
            <person name="Steenkamp E.T."/>
            <person name="Hirsch A.M."/>
            <person name="Manyaka P."/>
            <person name="Maluk M."/>
            <person name="Lafos M."/>
            <person name="Crook M."/>
            <person name="Gross E."/>
            <person name="Simon M.F."/>
            <person name="Bueno dos Reis Junior F."/>
            <person name="Poole P.S."/>
            <person name="Venter S.N."/>
            <person name="James E.K."/>
        </authorList>
    </citation>
    <scope>NUCLEOTIDE SEQUENCE [LARGE SCALE GENOMIC DNA]</scope>
    <source>
        <strain evidence="1 2">GIMN1.004</strain>
    </source>
</reference>